<proteinExistence type="predicted"/>
<sequence>MNSLHSSTGSSTRAASDTFQKRLSEGSVYSLNGFDVGRSNPKFRLSDTPVSIRFSEGTFFEEKNTDEWFRFRSHKQFLTLANTNKELPDIFGELNTIRSTITDGLDGSQRVMVTLRLEGGVHVCVSLFYGHTVTFQARFDQHTTEPKVMIFTSVNPKVVGGKLFLNATSGTHFYFDCDTSIDKEHYERLVGNGANANQVKSDSCSEN</sequence>
<accession>A0A9W3DE53</accession>
<evidence type="ECO:0000313" key="2">
    <source>
        <dbReference type="RefSeq" id="XP_056862114.1"/>
    </source>
</evidence>
<gene>
    <name evidence="2" type="primary">LOC108833580</name>
</gene>
<dbReference type="InterPro" id="IPR012340">
    <property type="entry name" value="NA-bd_OB-fold"/>
</dbReference>
<dbReference type="Gene3D" id="2.40.50.140">
    <property type="entry name" value="Nucleic acid-binding proteins"/>
    <property type="match status" value="1"/>
</dbReference>
<reference evidence="2" key="2">
    <citation type="submission" date="2025-08" db="UniProtKB">
        <authorList>
            <consortium name="RefSeq"/>
        </authorList>
    </citation>
    <scope>IDENTIFICATION</scope>
    <source>
        <tissue evidence="2">Leaf</tissue>
    </source>
</reference>
<dbReference type="PANTHER" id="PTHR47165">
    <property type="entry name" value="OS03G0429900 PROTEIN"/>
    <property type="match status" value="1"/>
</dbReference>
<keyword evidence="1" id="KW-1185">Reference proteome</keyword>
<dbReference type="GeneID" id="108833580"/>
<name>A0A9W3DE53_RAPSA</name>
<dbReference type="AlphaFoldDB" id="A0A9W3DE53"/>
<reference evidence="1" key="1">
    <citation type="journal article" date="2019" name="Database">
        <title>The radish genome database (RadishGD): an integrated information resource for radish genomics.</title>
        <authorList>
            <person name="Yu H.J."/>
            <person name="Baek S."/>
            <person name="Lee Y.J."/>
            <person name="Cho A."/>
            <person name="Mun J.H."/>
        </authorList>
    </citation>
    <scope>NUCLEOTIDE SEQUENCE [LARGE SCALE GENOMIC DNA]</scope>
    <source>
        <strain evidence="1">cv. WK10039</strain>
    </source>
</reference>
<dbReference type="Proteomes" id="UP000504610">
    <property type="component" value="Chromosome 3"/>
</dbReference>
<organism evidence="1 2">
    <name type="scientific">Raphanus sativus</name>
    <name type="common">Radish</name>
    <name type="synonym">Raphanus raphanistrum var. sativus</name>
    <dbReference type="NCBI Taxonomy" id="3726"/>
    <lineage>
        <taxon>Eukaryota</taxon>
        <taxon>Viridiplantae</taxon>
        <taxon>Streptophyta</taxon>
        <taxon>Embryophyta</taxon>
        <taxon>Tracheophyta</taxon>
        <taxon>Spermatophyta</taxon>
        <taxon>Magnoliopsida</taxon>
        <taxon>eudicotyledons</taxon>
        <taxon>Gunneridae</taxon>
        <taxon>Pentapetalae</taxon>
        <taxon>rosids</taxon>
        <taxon>malvids</taxon>
        <taxon>Brassicales</taxon>
        <taxon>Brassicaceae</taxon>
        <taxon>Brassiceae</taxon>
        <taxon>Raphanus</taxon>
    </lineage>
</organism>
<evidence type="ECO:0000313" key="1">
    <source>
        <dbReference type="Proteomes" id="UP000504610"/>
    </source>
</evidence>
<dbReference type="PANTHER" id="PTHR47165:SF4">
    <property type="entry name" value="OS03G0429900 PROTEIN"/>
    <property type="match status" value="1"/>
</dbReference>
<dbReference type="RefSeq" id="XP_056862114.1">
    <property type="nucleotide sequence ID" value="XM_057006134.1"/>
</dbReference>
<protein>
    <submittedName>
        <fullName evidence="2">Uncharacterized protein LOC108833580 isoform X2</fullName>
    </submittedName>
</protein>